<dbReference type="Gene3D" id="3.30.920.30">
    <property type="entry name" value="Hypothetical protein"/>
    <property type="match status" value="1"/>
</dbReference>
<sequence length="61" mass="6793">MNAKQLLEILKEDGWYLKAQAGSHRQFVHPIKSGKVTVSYQGKDEIPKGTLNSILKQAGLK</sequence>
<reference evidence="9" key="1">
    <citation type="submission" date="2016-10" db="EMBL/GenBank/DDBJ databases">
        <authorList>
            <person name="Varghese N."/>
            <person name="Submissions S."/>
        </authorList>
    </citation>
    <scope>NUCLEOTIDE SEQUENCE [LARGE SCALE GENOMIC DNA]</scope>
    <source>
        <strain evidence="9">DSM 25329</strain>
    </source>
</reference>
<gene>
    <name evidence="8" type="ORF">SAMN04487996_10420</name>
</gene>
<dbReference type="GO" id="GO:0003729">
    <property type="term" value="F:mRNA binding"/>
    <property type="evidence" value="ECO:0007669"/>
    <property type="project" value="InterPro"/>
</dbReference>
<dbReference type="PANTHER" id="PTHR34873">
    <property type="entry name" value="SSR1766 PROTEIN"/>
    <property type="match status" value="1"/>
</dbReference>
<evidence type="ECO:0000313" key="9">
    <source>
        <dbReference type="Proteomes" id="UP000198748"/>
    </source>
</evidence>
<dbReference type="Proteomes" id="UP000198748">
    <property type="component" value="Unassembled WGS sequence"/>
</dbReference>
<dbReference type="GO" id="GO:0004519">
    <property type="term" value="F:endonuclease activity"/>
    <property type="evidence" value="ECO:0007669"/>
    <property type="project" value="UniProtKB-KW"/>
</dbReference>
<keyword evidence="4" id="KW-0255">Endonuclease</keyword>
<evidence type="ECO:0000256" key="5">
    <source>
        <dbReference type="ARBA" id="ARBA00022801"/>
    </source>
</evidence>
<protein>
    <submittedName>
        <fullName evidence="8">Predicted RNA binding protein YcfA, dsRBD-like fold, HicA-like mRNA interferase family</fullName>
    </submittedName>
</protein>
<evidence type="ECO:0000256" key="7">
    <source>
        <dbReference type="ARBA" id="ARBA00023016"/>
    </source>
</evidence>
<dbReference type="InterPro" id="IPR038570">
    <property type="entry name" value="HicA_sf"/>
</dbReference>
<organism evidence="8 9">
    <name type="scientific">Dyadobacter soli</name>
    <dbReference type="NCBI Taxonomy" id="659014"/>
    <lineage>
        <taxon>Bacteria</taxon>
        <taxon>Pseudomonadati</taxon>
        <taxon>Bacteroidota</taxon>
        <taxon>Cytophagia</taxon>
        <taxon>Cytophagales</taxon>
        <taxon>Spirosomataceae</taxon>
        <taxon>Dyadobacter</taxon>
    </lineage>
</organism>
<evidence type="ECO:0000313" key="8">
    <source>
        <dbReference type="EMBL" id="SDE20093.1"/>
    </source>
</evidence>
<dbReference type="SUPFAM" id="SSF54786">
    <property type="entry name" value="YcfA/nrd intein domain"/>
    <property type="match status" value="1"/>
</dbReference>
<dbReference type="GO" id="GO:0016787">
    <property type="term" value="F:hydrolase activity"/>
    <property type="evidence" value="ECO:0007669"/>
    <property type="project" value="UniProtKB-KW"/>
</dbReference>
<evidence type="ECO:0000256" key="4">
    <source>
        <dbReference type="ARBA" id="ARBA00022759"/>
    </source>
</evidence>
<dbReference type="Pfam" id="PF07927">
    <property type="entry name" value="HicA_toxin"/>
    <property type="match status" value="1"/>
</dbReference>
<comment type="similarity">
    <text evidence="1">Belongs to the HicA mRNA interferase family.</text>
</comment>
<dbReference type="OrthoDB" id="9798547at2"/>
<evidence type="ECO:0000256" key="1">
    <source>
        <dbReference type="ARBA" id="ARBA00006620"/>
    </source>
</evidence>
<keyword evidence="5" id="KW-0378">Hydrolase</keyword>
<keyword evidence="6" id="KW-0694">RNA-binding</keyword>
<evidence type="ECO:0000256" key="6">
    <source>
        <dbReference type="ARBA" id="ARBA00022884"/>
    </source>
</evidence>
<keyword evidence="3" id="KW-0540">Nuclease</keyword>
<keyword evidence="9" id="KW-1185">Reference proteome</keyword>
<evidence type="ECO:0000256" key="2">
    <source>
        <dbReference type="ARBA" id="ARBA00022649"/>
    </source>
</evidence>
<dbReference type="STRING" id="659014.SAMN04487996_10420"/>
<keyword evidence="2" id="KW-1277">Toxin-antitoxin system</keyword>
<keyword evidence="7" id="KW-0346">Stress response</keyword>
<name>A0A1G7AZ82_9BACT</name>
<proteinExistence type="inferred from homology"/>
<dbReference type="PANTHER" id="PTHR34873:SF3">
    <property type="entry name" value="ADDICTION MODULE TOXIN, HICA FAMILY"/>
    <property type="match status" value="1"/>
</dbReference>
<dbReference type="InterPro" id="IPR012933">
    <property type="entry name" value="HicA_mRNA_interferase"/>
</dbReference>
<accession>A0A1G7AZ82</accession>
<evidence type="ECO:0000256" key="3">
    <source>
        <dbReference type="ARBA" id="ARBA00022722"/>
    </source>
</evidence>
<dbReference type="EMBL" id="FNAN01000004">
    <property type="protein sequence ID" value="SDE20093.1"/>
    <property type="molecule type" value="Genomic_DNA"/>
</dbReference>
<dbReference type="AlphaFoldDB" id="A0A1G7AZ82"/>